<dbReference type="RefSeq" id="WP_065860700.1">
    <property type="nucleotide sequence ID" value="NZ_LT906441.1"/>
</dbReference>
<reference evidence="2 3" key="1">
    <citation type="submission" date="2017-06" db="EMBL/GenBank/DDBJ databases">
        <authorList>
            <consortium name="Pathogen Informatics"/>
        </authorList>
    </citation>
    <scope>NUCLEOTIDE SEQUENCE [LARGE SCALE GENOMIC DNA]</scope>
    <source>
        <strain evidence="2 3">NCTC11865</strain>
    </source>
</reference>
<gene>
    <name evidence="2" type="ORF">SAMEA4412665_00993</name>
</gene>
<evidence type="ECO:0000313" key="3">
    <source>
        <dbReference type="Proteomes" id="UP000215332"/>
    </source>
</evidence>
<feature type="domain" description="PspA-associated" evidence="1">
    <location>
        <begin position="1"/>
        <end position="96"/>
    </location>
</feature>
<evidence type="ECO:0000313" key="2">
    <source>
        <dbReference type="EMBL" id="SNV33678.1"/>
    </source>
</evidence>
<organism evidence="2 3">
    <name type="scientific">Cutibacterium granulosum</name>
    <dbReference type="NCBI Taxonomy" id="33011"/>
    <lineage>
        <taxon>Bacteria</taxon>
        <taxon>Bacillati</taxon>
        <taxon>Actinomycetota</taxon>
        <taxon>Actinomycetes</taxon>
        <taxon>Propionibacteriales</taxon>
        <taxon>Propionibacteriaceae</taxon>
        <taxon>Cutibacterium</taxon>
    </lineage>
</organism>
<dbReference type="EMBL" id="LT906441">
    <property type="protein sequence ID" value="SNV33678.1"/>
    <property type="molecule type" value="Genomic_DNA"/>
</dbReference>
<dbReference type="Proteomes" id="UP000215332">
    <property type="component" value="Chromosome 1"/>
</dbReference>
<accession>A0A239WII9</accession>
<name>A0A239WII9_9ACTN</name>
<dbReference type="Pfam" id="PF22743">
    <property type="entry name" value="PspAA"/>
    <property type="match status" value="1"/>
</dbReference>
<proteinExistence type="predicted"/>
<dbReference type="KEGG" id="cgrn:4412665_00993"/>
<evidence type="ECO:0000259" key="1">
    <source>
        <dbReference type="Pfam" id="PF22743"/>
    </source>
</evidence>
<sequence>MIVRIVGEGQWEVPESELGDLNVIDAKVEKAVDAADQSALTAALTELVNRVRTHGKPVSEATVTDSDLIIPDISSTIDEITVWLDENVSRDGLIPG</sequence>
<dbReference type="eggNOG" id="ENOG50332BD">
    <property type="taxonomic scope" value="Bacteria"/>
</dbReference>
<protein>
    <recommendedName>
        <fullName evidence="1">PspA-associated domain-containing protein</fullName>
    </recommendedName>
</protein>
<dbReference type="AlphaFoldDB" id="A0A239WII9"/>
<dbReference type="InterPro" id="IPR054437">
    <property type="entry name" value="PspA-assoc_dom"/>
</dbReference>